<evidence type="ECO:0000256" key="1">
    <source>
        <dbReference type="ARBA" id="ARBA00001947"/>
    </source>
</evidence>
<comment type="function">
    <text evidence="2 10">Reversible hydration of carbon dioxide.</text>
</comment>
<dbReference type="PROSITE" id="PS51144">
    <property type="entry name" value="ALPHA_CA_2"/>
    <property type="match status" value="1"/>
</dbReference>
<feature type="domain" description="Alpha-carbonic anhydrase" evidence="11">
    <location>
        <begin position="33"/>
        <end position="267"/>
    </location>
</feature>
<accession>A0A2P2KGQ5</accession>
<dbReference type="SUPFAM" id="SSF51069">
    <property type="entry name" value="Carbonic anhydrase"/>
    <property type="match status" value="1"/>
</dbReference>
<evidence type="ECO:0000256" key="10">
    <source>
        <dbReference type="RuleBase" id="RU367011"/>
    </source>
</evidence>
<reference evidence="12" key="1">
    <citation type="submission" date="2018-02" db="EMBL/GenBank/DDBJ databases">
        <title>Rhizophora mucronata_Transcriptome.</title>
        <authorList>
            <person name="Meera S.P."/>
            <person name="Sreeshan A."/>
            <person name="Augustine A."/>
        </authorList>
    </citation>
    <scope>NUCLEOTIDE SEQUENCE</scope>
    <source>
        <tissue evidence="12">Leaf</tissue>
    </source>
</reference>
<dbReference type="GO" id="GO:0006730">
    <property type="term" value="P:one-carbon metabolic process"/>
    <property type="evidence" value="ECO:0007669"/>
    <property type="project" value="TreeGrafter"/>
</dbReference>
<evidence type="ECO:0000256" key="4">
    <source>
        <dbReference type="ARBA" id="ARBA00006365"/>
    </source>
</evidence>
<evidence type="ECO:0000256" key="8">
    <source>
        <dbReference type="ARBA" id="ARBA00023239"/>
    </source>
</evidence>
<feature type="signal peptide" evidence="10">
    <location>
        <begin position="1"/>
        <end position="26"/>
    </location>
</feature>
<dbReference type="CDD" id="cd03124">
    <property type="entry name" value="alpha_CA_prokaryotic_like"/>
    <property type="match status" value="1"/>
</dbReference>
<dbReference type="Gene3D" id="3.10.200.10">
    <property type="entry name" value="Alpha carbonic anhydrase"/>
    <property type="match status" value="1"/>
</dbReference>
<feature type="chain" id="PRO_5025096205" description="Carbonic anhydrase" evidence="10">
    <location>
        <begin position="27"/>
        <end position="285"/>
    </location>
</feature>
<comment type="cofactor">
    <cofactor evidence="1 10">
        <name>Zn(2+)</name>
        <dbReference type="ChEBI" id="CHEBI:29105"/>
    </cofactor>
</comment>
<dbReference type="PROSITE" id="PS00162">
    <property type="entry name" value="ALPHA_CA_1"/>
    <property type="match status" value="1"/>
</dbReference>
<evidence type="ECO:0000313" key="12">
    <source>
        <dbReference type="EMBL" id="MBX04877.1"/>
    </source>
</evidence>
<comment type="subcellular location">
    <subcellularLocation>
        <location evidence="3">Plastid</location>
        <location evidence="3">Chloroplast stroma</location>
    </subcellularLocation>
</comment>
<evidence type="ECO:0000256" key="9">
    <source>
        <dbReference type="ARBA" id="ARBA00048348"/>
    </source>
</evidence>
<dbReference type="InterPro" id="IPR041891">
    <property type="entry name" value="Alpha_CA_prokaryot-like"/>
</dbReference>
<keyword evidence="6 10" id="KW-0479">Metal-binding</keyword>
<dbReference type="EC" id="4.2.1.1" evidence="5 10"/>
<name>A0A2P2KGQ5_RHIMU</name>
<dbReference type="GO" id="GO:0004089">
    <property type="term" value="F:carbonate dehydratase activity"/>
    <property type="evidence" value="ECO:0007669"/>
    <property type="project" value="UniProtKB-UniRule"/>
</dbReference>
<protein>
    <recommendedName>
        <fullName evidence="5 10">Carbonic anhydrase</fullName>
        <ecNumber evidence="5 10">4.2.1.1</ecNumber>
    </recommendedName>
</protein>
<dbReference type="Pfam" id="PF00194">
    <property type="entry name" value="Carb_anhydrase"/>
    <property type="match status" value="1"/>
</dbReference>
<sequence>MGKVAIQLLFITFFIVLAMHIRPAASQEVEDEREFSYDPDSERGPANWGELYPEWFACSNGSMQSPIDLLSRNAEIAPHLGKLHRSYHPSDATLRNRGHDMMLRWEGYAGTLHLYGTDYVLQQCHWHSPSEHTIDGQRFDLEAHMVHQSLDGKVAVVGIMYKIGEPDPFLSSIEDPLGVIASSGVEETAAGIIDPWQIQRRSKAYYRYMGSLTTPPCTEGVVWTVVRKVQTVTREQVELLRVAVHDESDSNARPLQPINGRLVQLYTPNEKIQLNEVDDSHHSQG</sequence>
<evidence type="ECO:0000256" key="6">
    <source>
        <dbReference type="ARBA" id="ARBA00022723"/>
    </source>
</evidence>
<dbReference type="PANTHER" id="PTHR18952">
    <property type="entry name" value="CARBONIC ANHYDRASE"/>
    <property type="match status" value="1"/>
</dbReference>
<comment type="similarity">
    <text evidence="4">Belongs to the alpha-class carbonic anhydrase family.</text>
</comment>
<comment type="similarity">
    <text evidence="10">Belongs to the alpha-carbonic anhydrase family.</text>
</comment>
<dbReference type="GO" id="GO:0008270">
    <property type="term" value="F:zinc ion binding"/>
    <property type="evidence" value="ECO:0007669"/>
    <property type="project" value="UniProtKB-UniRule"/>
</dbReference>
<evidence type="ECO:0000256" key="2">
    <source>
        <dbReference type="ARBA" id="ARBA00002904"/>
    </source>
</evidence>
<dbReference type="InterPro" id="IPR023561">
    <property type="entry name" value="Carbonic_anhydrase_a-class"/>
</dbReference>
<dbReference type="PANTHER" id="PTHR18952:SF208">
    <property type="entry name" value="CARBONIC ANHYDRASE XA-RELATED"/>
    <property type="match status" value="1"/>
</dbReference>
<dbReference type="InterPro" id="IPR018338">
    <property type="entry name" value="Carbonic_anhydrase_a-class_CS"/>
</dbReference>
<evidence type="ECO:0000256" key="7">
    <source>
        <dbReference type="ARBA" id="ARBA00022833"/>
    </source>
</evidence>
<dbReference type="InterPro" id="IPR036398">
    <property type="entry name" value="CA_dom_sf"/>
</dbReference>
<keyword evidence="7 10" id="KW-0862">Zinc</keyword>
<organism evidence="12">
    <name type="scientific">Rhizophora mucronata</name>
    <name type="common">Asiatic mangrove</name>
    <dbReference type="NCBI Taxonomy" id="61149"/>
    <lineage>
        <taxon>Eukaryota</taxon>
        <taxon>Viridiplantae</taxon>
        <taxon>Streptophyta</taxon>
        <taxon>Embryophyta</taxon>
        <taxon>Tracheophyta</taxon>
        <taxon>Spermatophyta</taxon>
        <taxon>Magnoliopsida</taxon>
        <taxon>eudicotyledons</taxon>
        <taxon>Gunneridae</taxon>
        <taxon>Pentapetalae</taxon>
        <taxon>rosids</taxon>
        <taxon>fabids</taxon>
        <taxon>Malpighiales</taxon>
        <taxon>Rhizophoraceae</taxon>
        <taxon>Rhizophora</taxon>
    </lineage>
</organism>
<evidence type="ECO:0000256" key="3">
    <source>
        <dbReference type="ARBA" id="ARBA00004470"/>
    </source>
</evidence>
<evidence type="ECO:0000256" key="5">
    <source>
        <dbReference type="ARBA" id="ARBA00012925"/>
    </source>
</evidence>
<dbReference type="EMBL" id="GGEC01024393">
    <property type="protein sequence ID" value="MBX04877.1"/>
    <property type="molecule type" value="Transcribed_RNA"/>
</dbReference>
<dbReference type="SMART" id="SM01057">
    <property type="entry name" value="Carb_anhydrase"/>
    <property type="match status" value="1"/>
</dbReference>
<proteinExistence type="inferred from homology"/>
<dbReference type="AlphaFoldDB" id="A0A2P2KGQ5"/>
<keyword evidence="10" id="KW-0732">Signal</keyword>
<dbReference type="GO" id="GO:0009570">
    <property type="term" value="C:chloroplast stroma"/>
    <property type="evidence" value="ECO:0007669"/>
    <property type="project" value="UniProtKB-SubCell"/>
</dbReference>
<evidence type="ECO:0000259" key="11">
    <source>
        <dbReference type="PROSITE" id="PS51144"/>
    </source>
</evidence>
<dbReference type="InterPro" id="IPR001148">
    <property type="entry name" value="CA_dom"/>
</dbReference>
<comment type="catalytic activity">
    <reaction evidence="9 10">
        <text>hydrogencarbonate + H(+) = CO2 + H2O</text>
        <dbReference type="Rhea" id="RHEA:10748"/>
        <dbReference type="ChEBI" id="CHEBI:15377"/>
        <dbReference type="ChEBI" id="CHEBI:15378"/>
        <dbReference type="ChEBI" id="CHEBI:16526"/>
        <dbReference type="ChEBI" id="CHEBI:17544"/>
        <dbReference type="EC" id="4.2.1.1"/>
    </reaction>
</comment>
<keyword evidence="8 10" id="KW-0456">Lyase</keyword>